<name>A0A218X9P4_PUNGR</name>
<keyword evidence="4" id="KW-0029">Amino-acid transport</keyword>
<dbReference type="AlphaFoldDB" id="A0A218X9P4"/>
<feature type="domain" description="Amino acid transporter transmembrane" evidence="8">
    <location>
        <begin position="24"/>
        <end position="435"/>
    </location>
</feature>
<dbReference type="Pfam" id="PF01490">
    <property type="entry name" value="Aa_trans"/>
    <property type="match status" value="3"/>
</dbReference>
<dbReference type="InterPro" id="IPR013057">
    <property type="entry name" value="AA_transpt_TM"/>
</dbReference>
<dbReference type="PANTHER" id="PTHR48017">
    <property type="entry name" value="OS05G0424000 PROTEIN-RELATED"/>
    <property type="match status" value="1"/>
</dbReference>
<feature type="transmembrane region" description="Helical" evidence="7">
    <location>
        <begin position="638"/>
        <end position="657"/>
    </location>
</feature>
<accession>A0A218X9P4</accession>
<protein>
    <recommendedName>
        <fullName evidence="8">Amino acid transporter transmembrane domain-containing protein</fullName>
    </recommendedName>
</protein>
<keyword evidence="6 7" id="KW-0472">Membrane</keyword>
<feature type="transmembrane region" description="Helical" evidence="7">
    <location>
        <begin position="365"/>
        <end position="385"/>
    </location>
</feature>
<feature type="transmembrane region" description="Helical" evidence="7">
    <location>
        <begin position="742"/>
        <end position="762"/>
    </location>
</feature>
<keyword evidence="3 7" id="KW-0812">Transmembrane</keyword>
<proteinExistence type="predicted"/>
<feature type="transmembrane region" description="Helical" evidence="7">
    <location>
        <begin position="54"/>
        <end position="73"/>
    </location>
</feature>
<evidence type="ECO:0000256" key="1">
    <source>
        <dbReference type="ARBA" id="ARBA00004370"/>
    </source>
</evidence>
<sequence>MALHDQSLELADPLLDDDGRLRRTGTLGTCVAHIITGVIGSGVLSLAWSVAQLGWIGGPVALLCFAIITYFSASKLADCYRYPDSVNGKRNYSYMDAVRVNLGYKRMLLCGFLQYLSMFVTGVAYVITVSTCMRALLKANCYHREGHQASCKSSDAFYMLIFGAVQIVMSQIPDFQNMEWLSWVATIMSFCYSTVGLGLGKGKFEGGITGVRMSGPAKKTWTVFEALGDVAFAYPYTLILLEIQDTLKSPPPENKTMKKGSLLAIIVTTFFYFACGCFGYAALGDSTPGNLLTGFGFYEPFWLIDFANVCIIMHLVGGYQIYSQPIFATFELWFARKFPNSGFISTFYTMKSPIIPSFRISLFRLFFRTSYVASTVGIALAFPYFNSILGVLGAINFWPLAIYFPFEMYILQRKITAWSREWVALRTLSLICLIVRNVGTAVAHIITGVIGSGVLSLAWSMAQLGWIAGPLTMVAFASITLTSTFLLCNSYRTPNPEHGPHRNRAIQKSNCYHREGHKALCEYEDTSYMLLFGVLQIVLSQAPNFHNIKWLSFVAAVMSFTYSFIGLALGLAKVIGHGYVLGTIGGVSASSAVEKAWLISQALGDIAFAYPYSIVLIEIQDTLKSPPPENETMKKASTIALSITTFFYLCCGGFGYAAFGDATPGNLLTGFGFYEPYWLIDFANACVVLHLVGGYQVYSQPLFANTERWFEKKFPRSGFVNRNYELKLPLYSPPLQINFLRLCFRTVYVASTTTIAMIFPYFNQVIGVLGGLNFWPLTIYFPVEMYLKQRKVEAWTRKWITLRIFSAVCFFMAIFALTGSMEGLLSAKLS</sequence>
<feature type="transmembrane region" description="Helical" evidence="7">
    <location>
        <begin position="423"/>
        <end position="446"/>
    </location>
</feature>
<dbReference type="EMBL" id="MTKT01002214">
    <property type="protein sequence ID" value="OWM81112.1"/>
    <property type="molecule type" value="Genomic_DNA"/>
</dbReference>
<feature type="transmembrane region" description="Helical" evidence="7">
    <location>
        <begin position="262"/>
        <end position="281"/>
    </location>
</feature>
<feature type="domain" description="Amino acid transporter transmembrane" evidence="8">
    <location>
        <begin position="506"/>
        <end position="823"/>
    </location>
</feature>
<evidence type="ECO:0000256" key="5">
    <source>
        <dbReference type="ARBA" id="ARBA00022989"/>
    </source>
</evidence>
<feature type="transmembrane region" description="Helical" evidence="7">
    <location>
        <begin position="180"/>
        <end position="200"/>
    </location>
</feature>
<dbReference type="GO" id="GO:0006865">
    <property type="term" value="P:amino acid transport"/>
    <property type="evidence" value="ECO:0007669"/>
    <property type="project" value="UniProtKB-KW"/>
</dbReference>
<feature type="transmembrane region" description="Helical" evidence="7">
    <location>
        <begin position="30"/>
        <end position="48"/>
    </location>
</feature>
<evidence type="ECO:0000256" key="6">
    <source>
        <dbReference type="ARBA" id="ARBA00023136"/>
    </source>
</evidence>
<comment type="caution">
    <text evidence="9">The sequence shown here is derived from an EMBL/GenBank/DDBJ whole genome shotgun (WGS) entry which is preliminary data.</text>
</comment>
<feature type="transmembrane region" description="Helical" evidence="7">
    <location>
        <begin position="391"/>
        <end position="411"/>
    </location>
</feature>
<evidence type="ECO:0000259" key="8">
    <source>
        <dbReference type="Pfam" id="PF01490"/>
    </source>
</evidence>
<evidence type="ECO:0000256" key="2">
    <source>
        <dbReference type="ARBA" id="ARBA00022448"/>
    </source>
</evidence>
<feature type="transmembrane region" description="Helical" evidence="7">
    <location>
        <begin position="768"/>
        <end position="787"/>
    </location>
</feature>
<evidence type="ECO:0000313" key="10">
    <source>
        <dbReference type="Proteomes" id="UP000197138"/>
    </source>
</evidence>
<feature type="domain" description="Amino acid transporter transmembrane" evidence="8">
    <location>
        <begin position="438"/>
        <end position="500"/>
    </location>
</feature>
<feature type="transmembrane region" description="Helical" evidence="7">
    <location>
        <begin position="677"/>
        <end position="698"/>
    </location>
</feature>
<evidence type="ECO:0000256" key="7">
    <source>
        <dbReference type="SAM" id="Phobius"/>
    </source>
</evidence>
<evidence type="ECO:0000313" key="9">
    <source>
        <dbReference type="EMBL" id="OWM81112.1"/>
    </source>
</evidence>
<reference evidence="10" key="1">
    <citation type="journal article" date="2017" name="Plant J.">
        <title>The pomegranate (Punica granatum L.) genome and the genomics of punicalagin biosynthesis.</title>
        <authorList>
            <person name="Qin G."/>
            <person name="Xu C."/>
            <person name="Ming R."/>
            <person name="Tang H."/>
            <person name="Guyot R."/>
            <person name="Kramer E.M."/>
            <person name="Hu Y."/>
            <person name="Yi X."/>
            <person name="Qi Y."/>
            <person name="Xu X."/>
            <person name="Gao Z."/>
            <person name="Pan H."/>
            <person name="Jian J."/>
            <person name="Tian Y."/>
            <person name="Yue Z."/>
            <person name="Xu Y."/>
        </authorList>
    </citation>
    <scope>NUCLEOTIDE SEQUENCE [LARGE SCALE GENOMIC DNA]</scope>
    <source>
        <strain evidence="10">cv. Dabenzi</strain>
    </source>
</reference>
<feature type="transmembrane region" description="Helical" evidence="7">
    <location>
        <begin position="596"/>
        <end position="617"/>
    </location>
</feature>
<evidence type="ECO:0000256" key="3">
    <source>
        <dbReference type="ARBA" id="ARBA00022692"/>
    </source>
</evidence>
<feature type="transmembrane region" description="Helical" evidence="7">
    <location>
        <begin position="466"/>
        <end position="488"/>
    </location>
</feature>
<dbReference type="Proteomes" id="UP000197138">
    <property type="component" value="Unassembled WGS sequence"/>
</dbReference>
<keyword evidence="5 7" id="KW-1133">Transmembrane helix</keyword>
<feature type="transmembrane region" description="Helical" evidence="7">
    <location>
        <begin position="115"/>
        <end position="136"/>
    </location>
</feature>
<feature type="transmembrane region" description="Helical" evidence="7">
    <location>
        <begin position="301"/>
        <end position="322"/>
    </location>
</feature>
<gene>
    <name evidence="9" type="ORF">CDL15_Pgr007143</name>
</gene>
<feature type="transmembrane region" description="Helical" evidence="7">
    <location>
        <begin position="550"/>
        <end position="576"/>
    </location>
</feature>
<dbReference type="GO" id="GO:0016020">
    <property type="term" value="C:membrane"/>
    <property type="evidence" value="ECO:0007669"/>
    <property type="project" value="UniProtKB-SubCell"/>
</dbReference>
<organism evidence="9 10">
    <name type="scientific">Punica granatum</name>
    <name type="common">Pomegranate</name>
    <dbReference type="NCBI Taxonomy" id="22663"/>
    <lineage>
        <taxon>Eukaryota</taxon>
        <taxon>Viridiplantae</taxon>
        <taxon>Streptophyta</taxon>
        <taxon>Embryophyta</taxon>
        <taxon>Tracheophyta</taxon>
        <taxon>Spermatophyta</taxon>
        <taxon>Magnoliopsida</taxon>
        <taxon>eudicotyledons</taxon>
        <taxon>Gunneridae</taxon>
        <taxon>Pentapetalae</taxon>
        <taxon>rosids</taxon>
        <taxon>malvids</taxon>
        <taxon>Myrtales</taxon>
        <taxon>Lythraceae</taxon>
        <taxon>Punica</taxon>
    </lineage>
</organism>
<feature type="transmembrane region" description="Helical" evidence="7">
    <location>
        <begin position="799"/>
        <end position="821"/>
    </location>
</feature>
<comment type="subcellular location">
    <subcellularLocation>
        <location evidence="1">Membrane</location>
    </subcellularLocation>
</comment>
<evidence type="ECO:0000256" key="4">
    <source>
        <dbReference type="ARBA" id="ARBA00022970"/>
    </source>
</evidence>
<keyword evidence="2" id="KW-0813">Transport</keyword>